<dbReference type="GO" id="GO:0015074">
    <property type="term" value="P:DNA integration"/>
    <property type="evidence" value="ECO:0007669"/>
    <property type="project" value="TreeGrafter"/>
</dbReference>
<organism evidence="1 2">
    <name type="scientific">Temnothorax curvispinosus</name>
    <dbReference type="NCBI Taxonomy" id="300111"/>
    <lineage>
        <taxon>Eukaryota</taxon>
        <taxon>Metazoa</taxon>
        <taxon>Ecdysozoa</taxon>
        <taxon>Arthropoda</taxon>
        <taxon>Hexapoda</taxon>
        <taxon>Insecta</taxon>
        <taxon>Pterygota</taxon>
        <taxon>Neoptera</taxon>
        <taxon>Endopterygota</taxon>
        <taxon>Hymenoptera</taxon>
        <taxon>Apocrita</taxon>
        <taxon>Aculeata</taxon>
        <taxon>Formicoidea</taxon>
        <taxon>Formicidae</taxon>
        <taxon>Myrmicinae</taxon>
        <taxon>Temnothorax</taxon>
    </lineage>
</organism>
<dbReference type="InterPro" id="IPR036397">
    <property type="entry name" value="RNaseH_sf"/>
</dbReference>
<dbReference type="GO" id="GO:0044774">
    <property type="term" value="P:mitotic DNA integrity checkpoint signaling"/>
    <property type="evidence" value="ECO:0007669"/>
    <property type="project" value="TreeGrafter"/>
</dbReference>
<dbReference type="GO" id="GO:0003697">
    <property type="term" value="F:single-stranded DNA binding"/>
    <property type="evidence" value="ECO:0007669"/>
    <property type="project" value="TreeGrafter"/>
</dbReference>
<dbReference type="GO" id="GO:0042800">
    <property type="term" value="F:histone H3K4 methyltransferase activity"/>
    <property type="evidence" value="ECO:0007669"/>
    <property type="project" value="TreeGrafter"/>
</dbReference>
<dbReference type="GO" id="GO:0000014">
    <property type="term" value="F:single-stranded DNA endodeoxyribonuclease activity"/>
    <property type="evidence" value="ECO:0007669"/>
    <property type="project" value="TreeGrafter"/>
</dbReference>
<dbReference type="RefSeq" id="XP_024888503.1">
    <property type="nucleotide sequence ID" value="XM_025032735.1"/>
</dbReference>
<dbReference type="Proteomes" id="UP000504618">
    <property type="component" value="Unplaced"/>
</dbReference>
<reference evidence="2" key="1">
    <citation type="submission" date="2025-08" db="UniProtKB">
        <authorList>
            <consortium name="RefSeq"/>
        </authorList>
    </citation>
    <scope>IDENTIFICATION</scope>
    <source>
        <tissue evidence="2">Whole body</tissue>
    </source>
</reference>
<protein>
    <submittedName>
        <fullName evidence="2">Histone-lysine N-methyltransferase SETMAR-like</fullName>
    </submittedName>
</protein>
<dbReference type="InterPro" id="IPR001888">
    <property type="entry name" value="Transposase_1"/>
</dbReference>
<dbReference type="GO" id="GO:0000793">
    <property type="term" value="C:condensed chromosome"/>
    <property type="evidence" value="ECO:0007669"/>
    <property type="project" value="TreeGrafter"/>
</dbReference>
<dbReference type="PANTHER" id="PTHR46060:SF2">
    <property type="entry name" value="HISTONE-LYSINE N-METHYLTRANSFERASE SETMAR"/>
    <property type="match status" value="1"/>
</dbReference>
<evidence type="ECO:0000313" key="2">
    <source>
        <dbReference type="RefSeq" id="XP_024888503.1"/>
    </source>
</evidence>
<dbReference type="GO" id="GO:0031297">
    <property type="term" value="P:replication fork processing"/>
    <property type="evidence" value="ECO:0007669"/>
    <property type="project" value="TreeGrafter"/>
</dbReference>
<accession>A0A6J1R2Z9</accession>
<dbReference type="OrthoDB" id="7600185at2759"/>
<gene>
    <name evidence="2" type="primary">LOC112465264</name>
</gene>
<dbReference type="GO" id="GO:0003690">
    <property type="term" value="F:double-stranded DNA binding"/>
    <property type="evidence" value="ECO:0007669"/>
    <property type="project" value="TreeGrafter"/>
</dbReference>
<dbReference type="GO" id="GO:0044547">
    <property type="term" value="F:DNA topoisomerase binding"/>
    <property type="evidence" value="ECO:0007669"/>
    <property type="project" value="TreeGrafter"/>
</dbReference>
<dbReference type="GO" id="GO:0006303">
    <property type="term" value="P:double-strand break repair via nonhomologous end joining"/>
    <property type="evidence" value="ECO:0007669"/>
    <property type="project" value="TreeGrafter"/>
</dbReference>
<dbReference type="GO" id="GO:0005634">
    <property type="term" value="C:nucleus"/>
    <property type="evidence" value="ECO:0007669"/>
    <property type="project" value="TreeGrafter"/>
</dbReference>
<name>A0A6J1R2Z9_9HYME</name>
<dbReference type="GO" id="GO:0035861">
    <property type="term" value="C:site of double-strand break"/>
    <property type="evidence" value="ECO:0007669"/>
    <property type="project" value="TreeGrafter"/>
</dbReference>
<sequence length="153" mass="17985">MIDSNPHYTTREIADVLLISKSSVENYLHQLGYVSRLDVWVPHELKEAHLIQRISISDSLGKREKNDPFLKRMVTGDEKWIFYNNITCKKLWGQRSEPPQIASKAEFHPSKIMLSIWWDWKNVVYYELLPKNRTINSDVYCNQLDKLNAAIHA</sequence>
<dbReference type="GO" id="GO:0046975">
    <property type="term" value="F:histone H3K36 methyltransferase activity"/>
    <property type="evidence" value="ECO:0007669"/>
    <property type="project" value="TreeGrafter"/>
</dbReference>
<dbReference type="GO" id="GO:0000729">
    <property type="term" value="P:DNA double-strand break processing"/>
    <property type="evidence" value="ECO:0007669"/>
    <property type="project" value="TreeGrafter"/>
</dbReference>
<dbReference type="Pfam" id="PF01359">
    <property type="entry name" value="Transposase_1"/>
    <property type="match status" value="1"/>
</dbReference>
<evidence type="ECO:0000313" key="1">
    <source>
        <dbReference type="Proteomes" id="UP000504618"/>
    </source>
</evidence>
<dbReference type="Gene3D" id="3.30.420.10">
    <property type="entry name" value="Ribonuclease H-like superfamily/Ribonuclease H"/>
    <property type="match status" value="1"/>
</dbReference>
<dbReference type="PANTHER" id="PTHR46060">
    <property type="entry name" value="MARINER MOS1 TRANSPOSASE-LIKE PROTEIN"/>
    <property type="match status" value="1"/>
</dbReference>
<keyword evidence="1" id="KW-1185">Reference proteome</keyword>
<dbReference type="InterPro" id="IPR052709">
    <property type="entry name" value="Transposase-MT_Hybrid"/>
</dbReference>
<proteinExistence type="predicted"/>
<dbReference type="AlphaFoldDB" id="A0A6J1R2Z9"/>
<dbReference type="GeneID" id="112465264"/>